<evidence type="ECO:0000256" key="1">
    <source>
        <dbReference type="ARBA" id="ARBA00001917"/>
    </source>
</evidence>
<evidence type="ECO:0000256" key="6">
    <source>
        <dbReference type="ARBA" id="ARBA00022691"/>
    </source>
</evidence>
<dbReference type="InterPro" id="IPR001094">
    <property type="entry name" value="Flavdoxin-like"/>
</dbReference>
<evidence type="ECO:0000313" key="15">
    <source>
        <dbReference type="EMBL" id="KAG8180128.1"/>
    </source>
</evidence>
<dbReference type="FunFam" id="3.40.50.80:FF:000001">
    <property type="entry name" value="NADPH--cytochrome P450 reductase 1"/>
    <property type="match status" value="1"/>
</dbReference>
<evidence type="ECO:0000256" key="5">
    <source>
        <dbReference type="ARBA" id="ARBA00022643"/>
    </source>
</evidence>
<dbReference type="InterPro" id="IPR008254">
    <property type="entry name" value="Flavodoxin/NO_synth"/>
</dbReference>
<keyword evidence="10" id="KW-0486">Methionine biosynthesis</keyword>
<dbReference type="GO" id="GO:0050660">
    <property type="term" value="F:flavin adenine dinucleotide binding"/>
    <property type="evidence" value="ECO:0007669"/>
    <property type="project" value="TreeGrafter"/>
</dbReference>
<accession>A0AAV6U8E6</accession>
<dbReference type="EC" id="1.16.1.8" evidence="11"/>
<protein>
    <recommendedName>
        <fullName evidence="12">Methionine synthase reductase</fullName>
        <ecNumber evidence="11">1.16.1.8</ecNumber>
    </recommendedName>
</protein>
<comment type="caution">
    <text evidence="15">The sequence shown here is derived from an EMBL/GenBank/DDBJ whole genome shotgun (WGS) entry which is preliminary data.</text>
</comment>
<gene>
    <name evidence="15" type="ORF">JTE90_027082</name>
</gene>
<proteinExistence type="predicted"/>
<dbReference type="PANTHER" id="PTHR19384">
    <property type="entry name" value="NITRIC OXIDE SYNTHASE-RELATED"/>
    <property type="match status" value="1"/>
</dbReference>
<dbReference type="InterPro" id="IPR023173">
    <property type="entry name" value="NADPH_Cyt_P450_Rdtase_alpha"/>
</dbReference>
<dbReference type="InterPro" id="IPR039261">
    <property type="entry name" value="FNR_nucleotide-bd"/>
</dbReference>
<keyword evidence="7" id="KW-0274">FAD</keyword>
<keyword evidence="3" id="KW-0028">Amino-acid biosynthesis</keyword>
<dbReference type="SUPFAM" id="SSF63380">
    <property type="entry name" value="Riboflavin synthase domain-like"/>
    <property type="match status" value="1"/>
</dbReference>
<dbReference type="Gene3D" id="2.40.30.10">
    <property type="entry name" value="Translation factors"/>
    <property type="match status" value="1"/>
</dbReference>
<evidence type="ECO:0000256" key="12">
    <source>
        <dbReference type="ARBA" id="ARBA00040659"/>
    </source>
</evidence>
<sequence length="770" mass="87542">MIPADPNTAIYREDGTRYIHISPSPLRYSVVVMNYILPYMDYNTTLTVCASEDEYIPVEPVEVEFRLVQEDPRLFALNFFYFDLDLISMSIQQGNDLKRFLLLYSSQTGQAKAIAEEIAHAAPLHGLKADLQCLSLTDKRFCIENETCAVFVVSTTGDGEPPDSAIKFYRRISRHTLKANFLEKLQYALLALGDSNYIKFCLFGRLLDRRLQALSAKPFYERGYGDDAFGIETGVDPWILNLWPALQRQLHVKCEPMNGPLTNGNCIDTEDSRFNMSTLNKEAEVTSISELSTFLKDVDVEKCRLPKLPAPTLKINFEDDHEPRTNYVPNESLLNSQASSISNVKVVSCKRLTYGDDVKTTLELKLQFQDSPIPYKPGDSYGFICPNPADEVELLLQRLNVPHLSESVVRLSIPDECAGKRKIPAHIPPFLTLRDIFLHCVEIRSVPKKILFRILAEYTSDEEEKKSLLYLSSPEGSKAYTNCVRKPSLSILDILLHYKSCNPPAEKLLEYLPCLRPRFYSVASSPLNESDGFTVVFNVLKFETSEGRTTSREGVCTGWFKKLSSQFQRSVDDVSSLTNQMSALNIDCDKPIISIYKRTNPYFYLPENLDCPIIMVGPGTGVAPFIGFLQHREKLLEMHKDEKKFGTTWLFYGCRYQDKDFLYKSELQRLQSSEVLSHLVVSLSRETVLPPNVTTRYVHESIKENADALTRDIEAGGRIYVCGDAKHMAQDVQQAFIQTFQMSLDLSPNDAKTYVEKLQLNHLYINDVWA</sequence>
<dbReference type="PROSITE" id="PS50902">
    <property type="entry name" value="FLAVODOXIN_LIKE"/>
    <property type="match status" value="1"/>
</dbReference>
<dbReference type="GO" id="GO:0050667">
    <property type="term" value="P:homocysteine metabolic process"/>
    <property type="evidence" value="ECO:0007669"/>
    <property type="project" value="TreeGrafter"/>
</dbReference>
<evidence type="ECO:0000256" key="4">
    <source>
        <dbReference type="ARBA" id="ARBA00022630"/>
    </source>
</evidence>
<dbReference type="Gene3D" id="3.40.50.80">
    <property type="entry name" value="Nucleotide-binding domain of ferredoxin-NADP reductase (FNR) module"/>
    <property type="match status" value="1"/>
</dbReference>
<evidence type="ECO:0000256" key="8">
    <source>
        <dbReference type="ARBA" id="ARBA00022857"/>
    </source>
</evidence>
<evidence type="ECO:0000259" key="14">
    <source>
        <dbReference type="PROSITE" id="PS51384"/>
    </source>
</evidence>
<dbReference type="Gene3D" id="3.40.50.360">
    <property type="match status" value="1"/>
</dbReference>
<dbReference type="Pfam" id="PF00175">
    <property type="entry name" value="NAD_binding_1"/>
    <property type="match status" value="1"/>
</dbReference>
<dbReference type="FunFam" id="1.20.990.10:FF:000007">
    <property type="entry name" value="Methionine synthase reductase"/>
    <property type="match status" value="1"/>
</dbReference>
<evidence type="ECO:0000256" key="11">
    <source>
        <dbReference type="ARBA" id="ARBA00039088"/>
    </source>
</evidence>
<dbReference type="PROSITE" id="PS51384">
    <property type="entry name" value="FAD_FR"/>
    <property type="match status" value="1"/>
</dbReference>
<dbReference type="SUPFAM" id="SSF52218">
    <property type="entry name" value="Flavoproteins"/>
    <property type="match status" value="1"/>
</dbReference>
<dbReference type="EMBL" id="JAFNEN010000584">
    <property type="protein sequence ID" value="KAG8180128.1"/>
    <property type="molecule type" value="Genomic_DNA"/>
</dbReference>
<dbReference type="Proteomes" id="UP000827092">
    <property type="component" value="Unassembled WGS sequence"/>
</dbReference>
<dbReference type="GO" id="GO:0009086">
    <property type="term" value="P:methionine biosynthetic process"/>
    <property type="evidence" value="ECO:0007669"/>
    <property type="project" value="UniProtKB-KW"/>
</dbReference>
<evidence type="ECO:0000259" key="13">
    <source>
        <dbReference type="PROSITE" id="PS50902"/>
    </source>
</evidence>
<evidence type="ECO:0000256" key="9">
    <source>
        <dbReference type="ARBA" id="ARBA00023002"/>
    </source>
</evidence>
<organism evidence="15 16">
    <name type="scientific">Oedothorax gibbosus</name>
    <dbReference type="NCBI Taxonomy" id="931172"/>
    <lineage>
        <taxon>Eukaryota</taxon>
        <taxon>Metazoa</taxon>
        <taxon>Ecdysozoa</taxon>
        <taxon>Arthropoda</taxon>
        <taxon>Chelicerata</taxon>
        <taxon>Arachnida</taxon>
        <taxon>Araneae</taxon>
        <taxon>Araneomorphae</taxon>
        <taxon>Entelegynae</taxon>
        <taxon>Araneoidea</taxon>
        <taxon>Linyphiidae</taxon>
        <taxon>Erigoninae</taxon>
        <taxon>Oedothorax</taxon>
    </lineage>
</organism>
<keyword evidence="4" id="KW-0285">Flavoprotein</keyword>
<dbReference type="PANTHER" id="PTHR19384:SF84">
    <property type="entry name" value="METHIONINE SYNTHASE REDUCTASE"/>
    <property type="match status" value="1"/>
</dbReference>
<dbReference type="InterPro" id="IPR003097">
    <property type="entry name" value="CysJ-like_FAD-binding"/>
</dbReference>
<keyword evidence="5" id="KW-0288">FMN</keyword>
<dbReference type="PRINTS" id="PR00371">
    <property type="entry name" value="FPNCR"/>
</dbReference>
<dbReference type="SUPFAM" id="SSF52343">
    <property type="entry name" value="Ferredoxin reductase-like, C-terminal NADP-linked domain"/>
    <property type="match status" value="1"/>
</dbReference>
<dbReference type="InterPro" id="IPR017938">
    <property type="entry name" value="Riboflavin_synthase-like_b-brl"/>
</dbReference>
<comment type="cofactor">
    <cofactor evidence="1">
        <name>FMN</name>
        <dbReference type="ChEBI" id="CHEBI:58210"/>
    </cofactor>
</comment>
<dbReference type="InterPro" id="IPR001433">
    <property type="entry name" value="OxRdtase_FAD/NAD-bd"/>
</dbReference>
<dbReference type="PRINTS" id="PR00369">
    <property type="entry name" value="FLAVODOXIN"/>
</dbReference>
<dbReference type="FunFam" id="3.40.50.360:FF:000059">
    <property type="entry name" value="5-methyltetrahydrofolate-homocysteine methyltransferase reductase"/>
    <property type="match status" value="1"/>
</dbReference>
<keyword evidence="8" id="KW-0521">NADP</keyword>
<name>A0AAV6U8E6_9ARAC</name>
<dbReference type="AlphaFoldDB" id="A0AAV6U8E6"/>
<keyword evidence="16" id="KW-1185">Reference proteome</keyword>
<dbReference type="Gene3D" id="1.20.990.10">
    <property type="entry name" value="NADPH-cytochrome p450 Reductase, Chain A, domain 3"/>
    <property type="match status" value="1"/>
</dbReference>
<dbReference type="Pfam" id="PF00258">
    <property type="entry name" value="Flavodoxin_1"/>
    <property type="match status" value="1"/>
</dbReference>
<keyword evidence="9" id="KW-0560">Oxidoreductase</keyword>
<dbReference type="GO" id="GO:0030586">
    <property type="term" value="F:[methionine synthase] reductase (NADPH) activity"/>
    <property type="evidence" value="ECO:0007669"/>
    <property type="project" value="UniProtKB-EC"/>
</dbReference>
<comment type="cofactor">
    <cofactor evidence="2">
        <name>FAD</name>
        <dbReference type="ChEBI" id="CHEBI:57692"/>
    </cofactor>
</comment>
<dbReference type="GO" id="GO:0005829">
    <property type="term" value="C:cytosol"/>
    <property type="evidence" value="ECO:0007669"/>
    <property type="project" value="TreeGrafter"/>
</dbReference>
<dbReference type="InterPro" id="IPR029039">
    <property type="entry name" value="Flavoprotein-like_sf"/>
</dbReference>
<evidence type="ECO:0000256" key="10">
    <source>
        <dbReference type="ARBA" id="ARBA00023167"/>
    </source>
</evidence>
<dbReference type="GO" id="GO:0010181">
    <property type="term" value="F:FMN binding"/>
    <property type="evidence" value="ECO:0007669"/>
    <property type="project" value="InterPro"/>
</dbReference>
<keyword evidence="6" id="KW-0949">S-adenosyl-L-methionine</keyword>
<feature type="domain" description="Flavodoxin-like" evidence="13">
    <location>
        <begin position="100"/>
        <end position="243"/>
    </location>
</feature>
<dbReference type="InterPro" id="IPR001709">
    <property type="entry name" value="Flavoprot_Pyr_Nucl_cyt_Rdtase"/>
</dbReference>
<evidence type="ECO:0000256" key="2">
    <source>
        <dbReference type="ARBA" id="ARBA00001974"/>
    </source>
</evidence>
<dbReference type="InterPro" id="IPR017927">
    <property type="entry name" value="FAD-bd_FR_type"/>
</dbReference>
<reference evidence="15 16" key="1">
    <citation type="journal article" date="2022" name="Nat. Ecol. Evol.">
        <title>A masculinizing supergene underlies an exaggerated male reproductive morph in a spider.</title>
        <authorList>
            <person name="Hendrickx F."/>
            <person name="De Corte Z."/>
            <person name="Sonet G."/>
            <person name="Van Belleghem S.M."/>
            <person name="Kostlbacher S."/>
            <person name="Vangestel C."/>
        </authorList>
    </citation>
    <scope>NUCLEOTIDE SEQUENCE [LARGE SCALE GENOMIC DNA]</scope>
    <source>
        <strain evidence="15">W744_W776</strain>
    </source>
</reference>
<evidence type="ECO:0000313" key="16">
    <source>
        <dbReference type="Proteomes" id="UP000827092"/>
    </source>
</evidence>
<feature type="domain" description="FAD-binding FR-type" evidence="14">
    <location>
        <begin position="339"/>
        <end position="606"/>
    </location>
</feature>
<evidence type="ECO:0000256" key="7">
    <source>
        <dbReference type="ARBA" id="ARBA00022827"/>
    </source>
</evidence>
<evidence type="ECO:0000256" key="3">
    <source>
        <dbReference type="ARBA" id="ARBA00022605"/>
    </source>
</evidence>
<dbReference type="Pfam" id="PF00667">
    <property type="entry name" value="FAD_binding_1"/>
    <property type="match status" value="1"/>
</dbReference>